<dbReference type="EMBL" id="JAGKQM010000022">
    <property type="protein sequence ID" value="KAH0855690.1"/>
    <property type="molecule type" value="Genomic_DNA"/>
</dbReference>
<keyword evidence="2" id="KW-0812">Transmembrane</keyword>
<evidence type="ECO:0000256" key="1">
    <source>
        <dbReference type="SAM" id="MobiDB-lite"/>
    </source>
</evidence>
<protein>
    <submittedName>
        <fullName evidence="3">Uncharacterized protein</fullName>
    </submittedName>
</protein>
<keyword evidence="4" id="KW-1185">Reference proteome</keyword>
<reference evidence="3 4" key="1">
    <citation type="submission" date="2021-05" db="EMBL/GenBank/DDBJ databases">
        <title>Genome Assembly of Synthetic Allotetraploid Brassica napus Reveals Homoeologous Exchanges between Subgenomes.</title>
        <authorList>
            <person name="Davis J.T."/>
        </authorList>
    </citation>
    <scope>NUCLEOTIDE SEQUENCE [LARGE SCALE GENOMIC DNA]</scope>
    <source>
        <strain evidence="4">cv. Da-Ae</strain>
        <tissue evidence="3">Seedling</tissue>
    </source>
</reference>
<evidence type="ECO:0000256" key="2">
    <source>
        <dbReference type="SAM" id="Phobius"/>
    </source>
</evidence>
<keyword evidence="2" id="KW-1133">Transmembrane helix</keyword>
<feature type="region of interest" description="Disordered" evidence="1">
    <location>
        <begin position="1"/>
        <end position="55"/>
    </location>
</feature>
<accession>A0ABQ7XL32</accession>
<sequence length="226" mass="25485">MKEIQIPRKNFARSSDPATKRLIKDPETKNRKVAEKRQSATFSDASVEITKDPSDSTPISQVSVAISDSEAESFVQGSSIDLLSTPEISLLVDESPVSTVTDKDFHIDADQIQSIVDLPASVESLRAEISDLKKLISSAENHEERNCLDGVVTRKFRIVLLAFILWVFWLRLWSPSGQEKELLTMDHFQLEGFKSLYMNVKGNSLYQCCILTCFHNLRRVISSYLS</sequence>
<dbReference type="Proteomes" id="UP000824890">
    <property type="component" value="Unassembled WGS sequence"/>
</dbReference>
<feature type="compositionally biased region" description="Basic and acidic residues" evidence="1">
    <location>
        <begin position="18"/>
        <end position="38"/>
    </location>
</feature>
<evidence type="ECO:0000313" key="4">
    <source>
        <dbReference type="Proteomes" id="UP000824890"/>
    </source>
</evidence>
<proteinExistence type="predicted"/>
<feature type="transmembrane region" description="Helical" evidence="2">
    <location>
        <begin position="156"/>
        <end position="173"/>
    </location>
</feature>
<organism evidence="3 4">
    <name type="scientific">Brassica napus</name>
    <name type="common">Rape</name>
    <dbReference type="NCBI Taxonomy" id="3708"/>
    <lineage>
        <taxon>Eukaryota</taxon>
        <taxon>Viridiplantae</taxon>
        <taxon>Streptophyta</taxon>
        <taxon>Embryophyta</taxon>
        <taxon>Tracheophyta</taxon>
        <taxon>Spermatophyta</taxon>
        <taxon>Magnoliopsida</taxon>
        <taxon>eudicotyledons</taxon>
        <taxon>Gunneridae</taxon>
        <taxon>Pentapetalae</taxon>
        <taxon>rosids</taxon>
        <taxon>malvids</taxon>
        <taxon>Brassicales</taxon>
        <taxon>Brassicaceae</taxon>
        <taxon>Brassiceae</taxon>
        <taxon>Brassica</taxon>
    </lineage>
</organism>
<comment type="caution">
    <text evidence="3">The sequence shown here is derived from an EMBL/GenBank/DDBJ whole genome shotgun (WGS) entry which is preliminary data.</text>
</comment>
<evidence type="ECO:0000313" key="3">
    <source>
        <dbReference type="EMBL" id="KAH0855690.1"/>
    </source>
</evidence>
<keyword evidence="2" id="KW-0472">Membrane</keyword>
<name>A0ABQ7XL32_BRANA</name>
<gene>
    <name evidence="3" type="ORF">HID58_003955</name>
</gene>